<gene>
    <name evidence="2" type="ORF">A3D35_01605</name>
</gene>
<proteinExistence type="predicted"/>
<accession>A0A1G2HWU4</accession>
<dbReference type="InterPro" id="IPR036867">
    <property type="entry name" value="R3H_dom_sf"/>
</dbReference>
<dbReference type="PROSITE" id="PS51061">
    <property type="entry name" value="R3H"/>
    <property type="match status" value="1"/>
</dbReference>
<dbReference type="PANTHER" id="PTHR35800:SF1">
    <property type="entry name" value="RNA-BINDING PROTEIN KHPB"/>
    <property type="match status" value="1"/>
</dbReference>
<name>A0A1G2HWU4_9BACT</name>
<dbReference type="SMART" id="SM00393">
    <property type="entry name" value="R3H"/>
    <property type="match status" value="1"/>
</dbReference>
<dbReference type="Pfam" id="PF01424">
    <property type="entry name" value="R3H"/>
    <property type="match status" value="1"/>
</dbReference>
<evidence type="ECO:0000313" key="3">
    <source>
        <dbReference type="Proteomes" id="UP000176421"/>
    </source>
</evidence>
<protein>
    <recommendedName>
        <fullName evidence="1">R3H domain-containing protein</fullName>
    </recommendedName>
</protein>
<dbReference type="Gene3D" id="3.30.1370.50">
    <property type="entry name" value="R3H-like domain"/>
    <property type="match status" value="1"/>
</dbReference>
<evidence type="ECO:0000313" key="2">
    <source>
        <dbReference type="EMBL" id="OGZ66953.1"/>
    </source>
</evidence>
<dbReference type="SUPFAM" id="SSF82708">
    <property type="entry name" value="R3H domain"/>
    <property type="match status" value="1"/>
</dbReference>
<evidence type="ECO:0000259" key="1">
    <source>
        <dbReference type="PROSITE" id="PS51061"/>
    </source>
</evidence>
<dbReference type="GO" id="GO:0003723">
    <property type="term" value="F:RNA binding"/>
    <property type="evidence" value="ECO:0007669"/>
    <property type="project" value="InterPro"/>
</dbReference>
<dbReference type="Proteomes" id="UP000176421">
    <property type="component" value="Unassembled WGS sequence"/>
</dbReference>
<dbReference type="InterPro" id="IPR001374">
    <property type="entry name" value="R3H_dom"/>
</dbReference>
<feature type="domain" description="R3H" evidence="1">
    <location>
        <begin position="97"/>
        <end position="162"/>
    </location>
</feature>
<dbReference type="AlphaFoldDB" id="A0A1G2HWU4"/>
<dbReference type="CDD" id="cd02644">
    <property type="entry name" value="R3H_jag"/>
    <property type="match status" value="1"/>
</dbReference>
<dbReference type="EMBL" id="MHOS01000049">
    <property type="protein sequence ID" value="OGZ66953.1"/>
    <property type="molecule type" value="Genomic_DNA"/>
</dbReference>
<sequence length="162" mass="18725">MITQEEVQIIKEITNEFLSKMTMGGFAISLETSIIEDKDGGVAHDFISVNIEMQDPKFLIGQNGKNLVELERIIRMILNKKLQKNIYFKLDINNYQKNKIEYLKKLAKESAEEVILTKKSKVLPPMSSYERRIIHTELAERQDIITESQGDGPDKNITIRLR</sequence>
<dbReference type="InterPro" id="IPR039247">
    <property type="entry name" value="KhpB"/>
</dbReference>
<dbReference type="STRING" id="1802206.A3D35_01605"/>
<dbReference type="Gene3D" id="3.30.300.20">
    <property type="match status" value="1"/>
</dbReference>
<organism evidence="2 3">
    <name type="scientific">Candidatus Staskawiczbacteria bacterium RIFCSPHIGHO2_02_FULL_34_9</name>
    <dbReference type="NCBI Taxonomy" id="1802206"/>
    <lineage>
        <taxon>Bacteria</taxon>
        <taxon>Candidatus Staskawicziibacteriota</taxon>
    </lineage>
</organism>
<dbReference type="PANTHER" id="PTHR35800">
    <property type="entry name" value="PROTEIN JAG"/>
    <property type="match status" value="1"/>
</dbReference>
<dbReference type="InterPro" id="IPR015946">
    <property type="entry name" value="KH_dom-like_a/b"/>
</dbReference>
<reference evidence="2 3" key="1">
    <citation type="journal article" date="2016" name="Nat. Commun.">
        <title>Thousands of microbial genomes shed light on interconnected biogeochemical processes in an aquifer system.</title>
        <authorList>
            <person name="Anantharaman K."/>
            <person name="Brown C.T."/>
            <person name="Hug L.A."/>
            <person name="Sharon I."/>
            <person name="Castelle C.J."/>
            <person name="Probst A.J."/>
            <person name="Thomas B.C."/>
            <person name="Singh A."/>
            <person name="Wilkins M.J."/>
            <person name="Karaoz U."/>
            <person name="Brodie E.L."/>
            <person name="Williams K.H."/>
            <person name="Hubbard S.S."/>
            <person name="Banfield J.F."/>
        </authorList>
    </citation>
    <scope>NUCLEOTIDE SEQUENCE [LARGE SCALE GENOMIC DNA]</scope>
</reference>
<comment type="caution">
    <text evidence="2">The sequence shown here is derived from an EMBL/GenBank/DDBJ whole genome shotgun (WGS) entry which is preliminary data.</text>
</comment>
<dbReference type="InterPro" id="IPR034079">
    <property type="entry name" value="R3H_KhpB"/>
</dbReference>